<dbReference type="AlphaFoldDB" id="T1AKS7"/>
<dbReference type="EC" id="3.1.-.-" evidence="1"/>
<protein>
    <submittedName>
        <fullName evidence="1">Secreted protein containing Phosphoesterase domain protein</fullName>
        <ecNumber evidence="1">3.1.-.-</ecNumber>
    </submittedName>
</protein>
<name>T1AKS7_9ZZZZ</name>
<organism evidence="1">
    <name type="scientific">mine drainage metagenome</name>
    <dbReference type="NCBI Taxonomy" id="410659"/>
    <lineage>
        <taxon>unclassified sequences</taxon>
        <taxon>metagenomes</taxon>
        <taxon>ecological metagenomes</taxon>
    </lineage>
</organism>
<dbReference type="InterPro" id="IPR017850">
    <property type="entry name" value="Alkaline_phosphatase_core_sf"/>
</dbReference>
<dbReference type="GO" id="GO:0016787">
    <property type="term" value="F:hydrolase activity"/>
    <property type="evidence" value="ECO:0007669"/>
    <property type="project" value="UniProtKB-KW"/>
</dbReference>
<reference evidence="1" key="2">
    <citation type="journal article" date="2014" name="ISME J.">
        <title>Microbial stratification in low pH oxic and suboxic macroscopic growths along an acid mine drainage.</title>
        <authorList>
            <person name="Mendez-Garcia C."/>
            <person name="Mesa V."/>
            <person name="Sprenger R.R."/>
            <person name="Richter M."/>
            <person name="Diez M.S."/>
            <person name="Solano J."/>
            <person name="Bargiela R."/>
            <person name="Golyshina O.V."/>
            <person name="Manteca A."/>
            <person name="Ramos J.L."/>
            <person name="Gallego J.R."/>
            <person name="Llorente I."/>
            <person name="Martins Dos Santos V.A."/>
            <person name="Jensen O.N."/>
            <person name="Pelaez A.I."/>
            <person name="Sanchez J."/>
            <person name="Ferrer M."/>
        </authorList>
    </citation>
    <scope>NUCLEOTIDE SEQUENCE</scope>
</reference>
<dbReference type="PROSITE" id="PS51318">
    <property type="entry name" value="TAT"/>
    <property type="match status" value="1"/>
</dbReference>
<sequence length="60" mass="6666">MPDMDRRTFLRGIGLAAGSALAAPHIVGIARAGGVSFRQQLRHKIEHIVVIFQENRSFDH</sequence>
<dbReference type="EMBL" id="AUZX01011643">
    <property type="protein sequence ID" value="EQD42635.1"/>
    <property type="molecule type" value="Genomic_DNA"/>
</dbReference>
<reference evidence="1" key="1">
    <citation type="submission" date="2013-08" db="EMBL/GenBank/DDBJ databases">
        <authorList>
            <person name="Mendez C."/>
            <person name="Richter M."/>
            <person name="Ferrer M."/>
            <person name="Sanchez J."/>
        </authorList>
    </citation>
    <scope>NUCLEOTIDE SEQUENCE</scope>
</reference>
<keyword evidence="1" id="KW-0378">Hydrolase</keyword>
<comment type="caution">
    <text evidence="1">The sequence shown here is derived from an EMBL/GenBank/DDBJ whole genome shotgun (WGS) entry which is preliminary data.</text>
</comment>
<dbReference type="Gene3D" id="3.40.720.10">
    <property type="entry name" value="Alkaline Phosphatase, subunit A"/>
    <property type="match status" value="1"/>
</dbReference>
<accession>T1AKS7</accession>
<evidence type="ECO:0000313" key="1">
    <source>
        <dbReference type="EMBL" id="EQD42635.1"/>
    </source>
</evidence>
<feature type="non-terminal residue" evidence="1">
    <location>
        <position position="60"/>
    </location>
</feature>
<dbReference type="InterPro" id="IPR006311">
    <property type="entry name" value="TAT_signal"/>
</dbReference>
<gene>
    <name evidence="1" type="ORF">B1A_15858</name>
</gene>
<proteinExistence type="predicted"/>